<dbReference type="EMBL" id="JACHIP010000002">
    <property type="protein sequence ID" value="MBB5056435.1"/>
    <property type="molecule type" value="Genomic_DNA"/>
</dbReference>
<dbReference type="RefSeq" id="WP_184214370.1">
    <property type="nucleotide sequence ID" value="NZ_JACHIP010000002.1"/>
</dbReference>
<evidence type="ECO:0008006" key="3">
    <source>
        <dbReference type="Google" id="ProtNLM"/>
    </source>
</evidence>
<reference evidence="1 2" key="1">
    <citation type="submission" date="2020-08" db="EMBL/GenBank/DDBJ databases">
        <title>Genomic Encyclopedia of Type Strains, Phase IV (KMG-V): Genome sequencing to study the core and pangenomes of soil and plant-associated prokaryotes.</title>
        <authorList>
            <person name="Whitman W."/>
        </authorList>
    </citation>
    <scope>NUCLEOTIDE SEQUENCE [LARGE SCALE GENOMIC DNA]</scope>
    <source>
        <strain evidence="1 2">M8UP14</strain>
    </source>
</reference>
<comment type="caution">
    <text evidence="1">The sequence shown here is derived from an EMBL/GenBank/DDBJ whole genome shotgun (WGS) entry which is preliminary data.</text>
</comment>
<name>A0A7W8E3S3_9BACT</name>
<keyword evidence="2" id="KW-1185">Reference proteome</keyword>
<evidence type="ECO:0000313" key="1">
    <source>
        <dbReference type="EMBL" id="MBB5056435.1"/>
    </source>
</evidence>
<sequence length="393" mass="44510">MTAPTASQERPSSDALLRSAQIYSLWVRGDAYPHQFFAYAQELYGQHDAWFVSHLGFTIADAIAIIHSVTAELNRRVNASADHARETAPLAAEEYLEEAVSRQISRRELETRIAIQMHYGAAVTLLRFSLDDLIAISGLTAEVCEAFLRRMSQPFGYRNPGFPDTFVDATKAPWDYNTVEERPFIAHGGYCWFFTNPMVASVLFQTFYFDLMADKAYRPTFEKSRGDFVELKVREYMLRIFPQHMVLSNPCYPNGEEFSDVAVLHDGKILIFQCKAKGLTRDARVGADFGQLRSDMQAAIRSAFDQAVRARVYIRSTDRPSLRMDGLTLNIDGEMITDIYLINVTMMPLLSFVSRFENIEEALGLFPEKEYPFSIGLGDLDIVTQILGTPHCP</sequence>
<dbReference type="Proteomes" id="UP000540989">
    <property type="component" value="Unassembled WGS sequence"/>
</dbReference>
<evidence type="ECO:0000313" key="2">
    <source>
        <dbReference type="Proteomes" id="UP000540989"/>
    </source>
</evidence>
<protein>
    <recommendedName>
        <fullName evidence="3">Nuclease-like protein</fullName>
    </recommendedName>
</protein>
<organism evidence="1 2">
    <name type="scientific">Granulicella aggregans</name>
    <dbReference type="NCBI Taxonomy" id="474949"/>
    <lineage>
        <taxon>Bacteria</taxon>
        <taxon>Pseudomonadati</taxon>
        <taxon>Acidobacteriota</taxon>
        <taxon>Terriglobia</taxon>
        <taxon>Terriglobales</taxon>
        <taxon>Acidobacteriaceae</taxon>
        <taxon>Granulicella</taxon>
    </lineage>
</organism>
<accession>A0A7W8E3S3</accession>
<gene>
    <name evidence="1" type="ORF">HDF16_001120</name>
</gene>
<proteinExistence type="predicted"/>
<dbReference type="AlphaFoldDB" id="A0A7W8E3S3"/>